<proteinExistence type="predicted"/>
<comment type="caution">
    <text evidence="1">The sequence shown here is derived from an EMBL/GenBank/DDBJ whole genome shotgun (WGS) entry which is preliminary data.</text>
</comment>
<dbReference type="AlphaFoldDB" id="A0A3R8VLX8"/>
<evidence type="ECO:0000313" key="2">
    <source>
        <dbReference type="Proteomes" id="UP000276506"/>
    </source>
</evidence>
<accession>A0A3R8VLX8</accession>
<name>A0A3R8VLX8_9GAMM</name>
<dbReference type="EMBL" id="RHQL01000023">
    <property type="protein sequence ID" value="RRV04349.1"/>
    <property type="molecule type" value="Genomic_DNA"/>
</dbReference>
<evidence type="ECO:0000313" key="1">
    <source>
        <dbReference type="EMBL" id="RRV04349.1"/>
    </source>
</evidence>
<protein>
    <submittedName>
        <fullName evidence="1">Uncharacterized protein</fullName>
    </submittedName>
</protein>
<reference evidence="1 2" key="1">
    <citation type="submission" date="2018-10" db="EMBL/GenBank/DDBJ databases">
        <title>Transmission dynamics of multidrug resistant bacteria on intensive care unit surfaces.</title>
        <authorList>
            <person name="D'Souza A.W."/>
            <person name="Potter R.F."/>
            <person name="Wallace M."/>
            <person name="Shupe A."/>
            <person name="Patel S."/>
            <person name="Sun S."/>
            <person name="Gul D."/>
            <person name="Kwon J.H."/>
            <person name="Andleeb S."/>
            <person name="Burnham C.-A.D."/>
            <person name="Dantas G."/>
        </authorList>
    </citation>
    <scope>NUCLEOTIDE SEQUENCE [LARGE SCALE GENOMIC DNA]</scope>
    <source>
        <strain evidence="1 2">PX_177</strain>
    </source>
</reference>
<organism evidence="1 2">
    <name type="scientific">Stutzerimonas xanthomarina</name>
    <dbReference type="NCBI Taxonomy" id="271420"/>
    <lineage>
        <taxon>Bacteria</taxon>
        <taxon>Pseudomonadati</taxon>
        <taxon>Pseudomonadota</taxon>
        <taxon>Gammaproteobacteria</taxon>
        <taxon>Pseudomonadales</taxon>
        <taxon>Pseudomonadaceae</taxon>
        <taxon>Stutzerimonas</taxon>
    </lineage>
</organism>
<dbReference type="Proteomes" id="UP000276506">
    <property type="component" value="Unassembled WGS sequence"/>
</dbReference>
<sequence>MKTPSAHGTNRARCQRAGTRKLIARLVAEELFVIGVIQVLCLALQHAHPEGMIVVDVDEARRAVAVLLGVVSENGK</sequence>
<gene>
    <name evidence="1" type="ORF">EGJ28_22515</name>
</gene>